<keyword evidence="6 9" id="KW-1133">Transmembrane helix</keyword>
<gene>
    <name evidence="11" type="ORF">JAN5088_03511</name>
</gene>
<feature type="transmembrane region" description="Helical" evidence="9">
    <location>
        <begin position="124"/>
        <end position="143"/>
    </location>
</feature>
<dbReference type="GO" id="GO:0005886">
    <property type="term" value="C:plasma membrane"/>
    <property type="evidence" value="ECO:0007669"/>
    <property type="project" value="UniProtKB-SubCell"/>
</dbReference>
<protein>
    <recommendedName>
        <fullName evidence="9">TRAP transporter small permease protein</fullName>
    </recommendedName>
</protein>
<name>A0A0M6XXA8_9RHOB</name>
<keyword evidence="5 9" id="KW-0812">Transmembrane</keyword>
<dbReference type="OrthoDB" id="4964541at2"/>
<dbReference type="Proteomes" id="UP000048908">
    <property type="component" value="Unassembled WGS sequence"/>
</dbReference>
<comment type="subunit">
    <text evidence="9">The complex comprises the extracytoplasmic solute receptor protein and the two transmembrane proteins.</text>
</comment>
<dbReference type="PANTHER" id="PTHR35011">
    <property type="entry name" value="2,3-DIKETO-L-GULONATE TRAP TRANSPORTER SMALL PERMEASE PROTEIN YIAM"/>
    <property type="match status" value="1"/>
</dbReference>
<keyword evidence="12" id="KW-1185">Reference proteome</keyword>
<dbReference type="RefSeq" id="WP_055684083.1">
    <property type="nucleotide sequence ID" value="NZ_CXPG01000025.1"/>
</dbReference>
<dbReference type="InterPro" id="IPR007387">
    <property type="entry name" value="TRAP_DctQ"/>
</dbReference>
<keyword evidence="7 9" id="KW-0472">Membrane</keyword>
<proteinExistence type="inferred from homology"/>
<evidence type="ECO:0000313" key="11">
    <source>
        <dbReference type="EMBL" id="CTQ34715.1"/>
    </source>
</evidence>
<dbReference type="STRING" id="282197.SAMN04488517_11143"/>
<feature type="transmembrane region" description="Helical" evidence="9">
    <location>
        <begin position="12"/>
        <end position="32"/>
    </location>
</feature>
<evidence type="ECO:0000256" key="9">
    <source>
        <dbReference type="RuleBase" id="RU369079"/>
    </source>
</evidence>
<accession>A0A0M6XXA8</accession>
<keyword evidence="4 9" id="KW-0997">Cell inner membrane</keyword>
<organism evidence="11 12">
    <name type="scientific">Jannaschia rubra</name>
    <dbReference type="NCBI Taxonomy" id="282197"/>
    <lineage>
        <taxon>Bacteria</taxon>
        <taxon>Pseudomonadati</taxon>
        <taxon>Pseudomonadota</taxon>
        <taxon>Alphaproteobacteria</taxon>
        <taxon>Rhodobacterales</taxon>
        <taxon>Roseobacteraceae</taxon>
        <taxon>Jannaschia</taxon>
    </lineage>
</organism>
<dbReference type="InterPro" id="IPR055348">
    <property type="entry name" value="DctQ"/>
</dbReference>
<evidence type="ECO:0000256" key="6">
    <source>
        <dbReference type="ARBA" id="ARBA00022989"/>
    </source>
</evidence>
<dbReference type="EMBL" id="CXPG01000025">
    <property type="protein sequence ID" value="CTQ34715.1"/>
    <property type="molecule type" value="Genomic_DNA"/>
</dbReference>
<evidence type="ECO:0000256" key="4">
    <source>
        <dbReference type="ARBA" id="ARBA00022519"/>
    </source>
</evidence>
<comment type="function">
    <text evidence="9">Part of the tripartite ATP-independent periplasmic (TRAP) transport system.</text>
</comment>
<feature type="transmembrane region" description="Helical" evidence="9">
    <location>
        <begin position="82"/>
        <end position="104"/>
    </location>
</feature>
<sequence length="161" mass="17262">MLKHLDRFEAYVCAAIFLAMTALGFANVAVRYLTSYSFAATQELLLAGFLLLTVFGGAAAARHGEHLAVTFFADLLPARAGWVVRALSGALSVLLLALAAWYCWGLVSHQYRSGVTSSGLQIPAWYYSAGLPLGFLLIALRMAQRTLSDLRGDGPEGTPHG</sequence>
<comment type="subcellular location">
    <subcellularLocation>
        <location evidence="1 9">Cell inner membrane</location>
        <topology evidence="1 9">Multi-pass membrane protein</topology>
    </subcellularLocation>
</comment>
<dbReference type="GO" id="GO:0015740">
    <property type="term" value="P:C4-dicarboxylate transport"/>
    <property type="evidence" value="ECO:0007669"/>
    <property type="project" value="TreeGrafter"/>
</dbReference>
<comment type="similarity">
    <text evidence="8 9">Belongs to the TRAP transporter small permease family.</text>
</comment>
<evidence type="ECO:0000256" key="8">
    <source>
        <dbReference type="ARBA" id="ARBA00038436"/>
    </source>
</evidence>
<dbReference type="Pfam" id="PF04290">
    <property type="entry name" value="DctQ"/>
    <property type="match status" value="1"/>
</dbReference>
<evidence type="ECO:0000256" key="3">
    <source>
        <dbReference type="ARBA" id="ARBA00022475"/>
    </source>
</evidence>
<evidence type="ECO:0000256" key="5">
    <source>
        <dbReference type="ARBA" id="ARBA00022692"/>
    </source>
</evidence>
<evidence type="ECO:0000259" key="10">
    <source>
        <dbReference type="Pfam" id="PF04290"/>
    </source>
</evidence>
<feature type="domain" description="Tripartite ATP-independent periplasmic transporters DctQ component" evidence="10">
    <location>
        <begin position="20"/>
        <end position="151"/>
    </location>
</feature>
<evidence type="ECO:0000313" key="12">
    <source>
        <dbReference type="Proteomes" id="UP000048908"/>
    </source>
</evidence>
<evidence type="ECO:0000256" key="1">
    <source>
        <dbReference type="ARBA" id="ARBA00004429"/>
    </source>
</evidence>
<evidence type="ECO:0000256" key="2">
    <source>
        <dbReference type="ARBA" id="ARBA00022448"/>
    </source>
</evidence>
<dbReference type="PANTHER" id="PTHR35011:SF2">
    <property type="entry name" value="2,3-DIKETO-L-GULONATE TRAP TRANSPORTER SMALL PERMEASE PROTEIN YIAM"/>
    <property type="match status" value="1"/>
</dbReference>
<feature type="transmembrane region" description="Helical" evidence="9">
    <location>
        <begin position="44"/>
        <end position="61"/>
    </location>
</feature>
<keyword evidence="3" id="KW-1003">Cell membrane</keyword>
<dbReference type="AlphaFoldDB" id="A0A0M6XXA8"/>
<reference evidence="11 12" key="1">
    <citation type="submission" date="2015-07" db="EMBL/GenBank/DDBJ databases">
        <authorList>
            <person name="Noorani M."/>
        </authorList>
    </citation>
    <scope>NUCLEOTIDE SEQUENCE [LARGE SCALE GENOMIC DNA]</scope>
    <source>
        <strain evidence="11 12">CECT 5088</strain>
    </source>
</reference>
<keyword evidence="2 9" id="KW-0813">Transport</keyword>
<evidence type="ECO:0000256" key="7">
    <source>
        <dbReference type="ARBA" id="ARBA00023136"/>
    </source>
</evidence>
<dbReference type="GO" id="GO:0022857">
    <property type="term" value="F:transmembrane transporter activity"/>
    <property type="evidence" value="ECO:0007669"/>
    <property type="project" value="UniProtKB-UniRule"/>
</dbReference>